<evidence type="ECO:0000256" key="1">
    <source>
        <dbReference type="SAM" id="MobiDB-lite"/>
    </source>
</evidence>
<protein>
    <submittedName>
        <fullName evidence="2">Uncharacterized protein</fullName>
    </submittedName>
</protein>
<dbReference type="RefSeq" id="XP_016232860.1">
    <property type="nucleotide sequence ID" value="XM_016384237.1"/>
</dbReference>
<evidence type="ECO:0000313" key="3">
    <source>
        <dbReference type="Proteomes" id="UP000053328"/>
    </source>
</evidence>
<dbReference type="Proteomes" id="UP000053328">
    <property type="component" value="Unassembled WGS sequence"/>
</dbReference>
<dbReference type="EMBL" id="KN847498">
    <property type="protein sequence ID" value="KIW12644.1"/>
    <property type="molecule type" value="Genomic_DNA"/>
</dbReference>
<sequence length="160" mass="18197">MNRVRWMYWARGWWSPEKEAVTALTHGSGEDEACHLAPRVVLWRIVTRRRPGTAKRPSSNLRESTKFLPSDTGSNTNLHTVPWSTARLYGIAANFIRGTMVPENERRFDTDSFTVLGQARVKSHTATALPKQFVACEIQDPNLVIPNYRSQISIPIYGEK</sequence>
<reference evidence="2 3" key="1">
    <citation type="submission" date="2015-01" db="EMBL/GenBank/DDBJ databases">
        <title>The Genome Sequence of Exophiala spinifera CBS89968.</title>
        <authorList>
            <consortium name="The Broad Institute Genomics Platform"/>
            <person name="Cuomo C."/>
            <person name="de Hoog S."/>
            <person name="Gorbushina A."/>
            <person name="Stielow B."/>
            <person name="Teixiera M."/>
            <person name="Abouelleil A."/>
            <person name="Chapman S.B."/>
            <person name="Priest M."/>
            <person name="Young S.K."/>
            <person name="Wortman J."/>
            <person name="Nusbaum C."/>
            <person name="Birren B."/>
        </authorList>
    </citation>
    <scope>NUCLEOTIDE SEQUENCE [LARGE SCALE GENOMIC DNA]</scope>
    <source>
        <strain evidence="2 3">CBS 89968</strain>
    </source>
</reference>
<dbReference type="VEuPathDB" id="FungiDB:PV08_09922"/>
<organism evidence="2 3">
    <name type="scientific">Exophiala spinifera</name>
    <dbReference type="NCBI Taxonomy" id="91928"/>
    <lineage>
        <taxon>Eukaryota</taxon>
        <taxon>Fungi</taxon>
        <taxon>Dikarya</taxon>
        <taxon>Ascomycota</taxon>
        <taxon>Pezizomycotina</taxon>
        <taxon>Eurotiomycetes</taxon>
        <taxon>Chaetothyriomycetidae</taxon>
        <taxon>Chaetothyriales</taxon>
        <taxon>Herpotrichiellaceae</taxon>
        <taxon>Exophiala</taxon>
    </lineage>
</organism>
<gene>
    <name evidence="2" type="ORF">PV08_09922</name>
</gene>
<accession>A0A0D2BND8</accession>
<dbReference type="AlphaFoldDB" id="A0A0D2BND8"/>
<dbReference type="GeneID" id="27337005"/>
<dbReference type="HOGENOM" id="CLU_1652167_0_0_1"/>
<name>A0A0D2BND8_9EURO</name>
<evidence type="ECO:0000313" key="2">
    <source>
        <dbReference type="EMBL" id="KIW12644.1"/>
    </source>
</evidence>
<keyword evidence="3" id="KW-1185">Reference proteome</keyword>
<feature type="region of interest" description="Disordered" evidence="1">
    <location>
        <begin position="52"/>
        <end position="71"/>
    </location>
</feature>
<proteinExistence type="predicted"/>